<sequence>MDAFLTRADLKPGQPCANAAQVAVDEAAASSDKPDWLPLSEGRPTDAWTCGQAPYFGFGQGAQAVFVTLESGWAGFDPSTGFDDLLGPGGSIQELHGNPMLIQPAVSSEYSNEVIVVHDDEAVKLLSASGVSIDKLVGIAHAFAIPGKN</sequence>
<proteinExistence type="predicted"/>
<evidence type="ECO:0000313" key="1">
    <source>
        <dbReference type="EMBL" id="NYD42692.1"/>
    </source>
</evidence>
<keyword evidence="2" id="KW-1185">Reference proteome</keyword>
<gene>
    <name evidence="1" type="ORF">BJZ21_002775</name>
</gene>
<comment type="caution">
    <text evidence="1">The sequence shown here is derived from an EMBL/GenBank/DDBJ whole genome shotgun (WGS) entry which is preliminary data.</text>
</comment>
<dbReference type="Proteomes" id="UP000535511">
    <property type="component" value="Unassembled WGS sequence"/>
</dbReference>
<dbReference type="RefSeq" id="WP_179664296.1">
    <property type="nucleotide sequence ID" value="NZ_JACCBG010000001.1"/>
</dbReference>
<evidence type="ECO:0000313" key="2">
    <source>
        <dbReference type="Proteomes" id="UP000535511"/>
    </source>
</evidence>
<reference evidence="1 2" key="1">
    <citation type="submission" date="2020-07" db="EMBL/GenBank/DDBJ databases">
        <title>Sequencing the genomes of 1000 actinobacteria strains.</title>
        <authorList>
            <person name="Klenk H.-P."/>
        </authorList>
    </citation>
    <scope>NUCLEOTIDE SEQUENCE [LARGE SCALE GENOMIC DNA]</scope>
    <source>
        <strain evidence="1 2">DSM 21350</strain>
    </source>
</reference>
<evidence type="ECO:0008006" key="3">
    <source>
        <dbReference type="Google" id="ProtNLM"/>
    </source>
</evidence>
<dbReference type="EMBL" id="JACCBG010000001">
    <property type="protein sequence ID" value="NYD42692.1"/>
    <property type="molecule type" value="Genomic_DNA"/>
</dbReference>
<dbReference type="AlphaFoldDB" id="A0A7Y9E817"/>
<protein>
    <recommendedName>
        <fullName evidence="3">DUF3558 domain-containing protein</fullName>
    </recommendedName>
</protein>
<organism evidence="1 2">
    <name type="scientific">Nocardioides panaciterrulae</name>
    <dbReference type="NCBI Taxonomy" id="661492"/>
    <lineage>
        <taxon>Bacteria</taxon>
        <taxon>Bacillati</taxon>
        <taxon>Actinomycetota</taxon>
        <taxon>Actinomycetes</taxon>
        <taxon>Propionibacteriales</taxon>
        <taxon>Nocardioidaceae</taxon>
        <taxon>Nocardioides</taxon>
    </lineage>
</organism>
<accession>A0A7Y9E817</accession>
<name>A0A7Y9E817_9ACTN</name>